<proteinExistence type="predicted"/>
<gene>
    <name evidence="1" type="ORF">SAMN05444484_104452</name>
</gene>
<evidence type="ECO:0000313" key="2">
    <source>
        <dbReference type="Proteomes" id="UP000184028"/>
    </source>
</evidence>
<reference evidence="2" key="1">
    <citation type="submission" date="2016-11" db="EMBL/GenBank/DDBJ databases">
        <authorList>
            <person name="Varghese N."/>
            <person name="Submissions S."/>
        </authorList>
    </citation>
    <scope>NUCLEOTIDE SEQUENCE [LARGE SCALE GENOMIC DNA]</scope>
    <source>
        <strain evidence="2">DSM 24724</strain>
    </source>
</reference>
<dbReference type="EMBL" id="FRBT01000004">
    <property type="protein sequence ID" value="SHM23171.1"/>
    <property type="molecule type" value="Genomic_DNA"/>
</dbReference>
<name>A0A1M7H3R3_9FLAO</name>
<evidence type="ECO:0000313" key="1">
    <source>
        <dbReference type="EMBL" id="SHM23171.1"/>
    </source>
</evidence>
<dbReference type="STRING" id="946677.SAMN05444484_104452"/>
<protein>
    <submittedName>
        <fullName evidence="1">Uncharacterized protein</fullName>
    </submittedName>
</protein>
<dbReference type="Proteomes" id="UP000184028">
    <property type="component" value="Unassembled WGS sequence"/>
</dbReference>
<keyword evidence="2" id="KW-1185">Reference proteome</keyword>
<dbReference type="AlphaFoldDB" id="A0A1M7H3R3"/>
<sequence length="156" mass="17995">MLLKSIRYSLDELIYLLDQLTDKEYSEVRDALNNATIGEHTRTIIEKFQCLENSYDSGILNYDKREVNELVQTETKSAKEQITELKTGLKSENKIIYLEQVINGLAIRIQSSYYRELLYNLECCNHHQALIKATISKLGNTSMNANFEMGHSAIRI</sequence>
<dbReference type="RefSeq" id="WP_245179145.1">
    <property type="nucleotide sequence ID" value="NZ_FRBT01000004.1"/>
</dbReference>
<accession>A0A1M7H3R3</accession>
<organism evidence="1 2">
    <name type="scientific">Flavobacterium chilense</name>
    <dbReference type="NCBI Taxonomy" id="946677"/>
    <lineage>
        <taxon>Bacteria</taxon>
        <taxon>Pseudomonadati</taxon>
        <taxon>Bacteroidota</taxon>
        <taxon>Flavobacteriia</taxon>
        <taxon>Flavobacteriales</taxon>
        <taxon>Flavobacteriaceae</taxon>
        <taxon>Flavobacterium</taxon>
    </lineage>
</organism>